<dbReference type="InterPro" id="IPR052159">
    <property type="entry name" value="Competence_DNA_uptake"/>
</dbReference>
<dbReference type="Gene3D" id="3.60.15.10">
    <property type="entry name" value="Ribonuclease Z/Hydroxyacylglutathione hydrolase-like"/>
    <property type="match status" value="1"/>
</dbReference>
<evidence type="ECO:0000259" key="2">
    <source>
        <dbReference type="SMART" id="SM00849"/>
    </source>
</evidence>
<dbReference type="SUPFAM" id="SSF56281">
    <property type="entry name" value="Metallo-hydrolase/oxidoreductase"/>
    <property type="match status" value="1"/>
</dbReference>
<dbReference type="PANTHER" id="PTHR30619">
    <property type="entry name" value="DNA INTERNALIZATION/COMPETENCE PROTEIN COMEC/REC2"/>
    <property type="match status" value="1"/>
</dbReference>
<sequence>MAQTFQKNFKAIVSLLILIIGSLIAQSSASGTTFNNDRIVIWVFDIGQGDAIFIDAPDKQVLIDGGPDGQILEKLSAVMPFWDHSIDLIINTHPHSDHVTGLVKVLERYDVAEVWDSGQEYGSDVFEYYQALKAGRENGVQAGKKVDLGLGAELEVMWPTFDLIDQRLPNVHNGNVVTLFTFGNTNMLITGDFEDENELQILEDLPHIDVLKVGHHGSLTSTSIELLNTITPNYALISVGEGNDYGHPHPIIVDRLKRIGALILRTDKDGDIRVLLDGGEPQVELFDL</sequence>
<accession>A0A2M7XG77</accession>
<evidence type="ECO:0000256" key="1">
    <source>
        <dbReference type="SAM" id="SignalP"/>
    </source>
</evidence>
<keyword evidence="1" id="KW-0732">Signal</keyword>
<feature type="chain" id="PRO_5014721265" description="Metallo-beta-lactamase domain-containing protein" evidence="1">
    <location>
        <begin position="26"/>
        <end position="288"/>
    </location>
</feature>
<feature type="signal peptide" evidence="1">
    <location>
        <begin position="1"/>
        <end position="25"/>
    </location>
</feature>
<dbReference type="EMBL" id="PFWT01000007">
    <property type="protein sequence ID" value="PJA46871.1"/>
    <property type="molecule type" value="Genomic_DNA"/>
</dbReference>
<dbReference type="InterPro" id="IPR035681">
    <property type="entry name" value="ComA-like_MBL"/>
</dbReference>
<dbReference type="AlphaFoldDB" id="A0A2M7XG77"/>
<dbReference type="InterPro" id="IPR001279">
    <property type="entry name" value="Metallo-B-lactamas"/>
</dbReference>
<dbReference type="InterPro" id="IPR036866">
    <property type="entry name" value="RibonucZ/Hydroxyglut_hydro"/>
</dbReference>
<gene>
    <name evidence="3" type="ORF">CO173_01460</name>
</gene>
<dbReference type="Proteomes" id="UP000231263">
    <property type="component" value="Unassembled WGS sequence"/>
</dbReference>
<reference evidence="4" key="1">
    <citation type="submission" date="2017-09" db="EMBL/GenBank/DDBJ databases">
        <title>Depth-based differentiation of microbial function through sediment-hosted aquifers and enrichment of novel symbionts in the deep terrestrial subsurface.</title>
        <authorList>
            <person name="Probst A.J."/>
            <person name="Ladd B."/>
            <person name="Jarett J.K."/>
            <person name="Geller-Mcgrath D.E."/>
            <person name="Sieber C.M.K."/>
            <person name="Emerson J.B."/>
            <person name="Anantharaman K."/>
            <person name="Thomas B.C."/>
            <person name="Malmstrom R."/>
            <person name="Stieglmeier M."/>
            <person name="Klingl A."/>
            <person name="Woyke T."/>
            <person name="Ryan C.M."/>
            <person name="Banfield J.F."/>
        </authorList>
    </citation>
    <scope>NUCLEOTIDE SEQUENCE [LARGE SCALE GENOMIC DNA]</scope>
</reference>
<organism evidence="3 4">
    <name type="scientific">Candidatus Uhrbacteria bacterium CG_4_9_14_3_um_filter_41_35</name>
    <dbReference type="NCBI Taxonomy" id="1975034"/>
    <lineage>
        <taxon>Bacteria</taxon>
        <taxon>Candidatus Uhriibacteriota</taxon>
    </lineage>
</organism>
<protein>
    <recommendedName>
        <fullName evidence="2">Metallo-beta-lactamase domain-containing protein</fullName>
    </recommendedName>
</protein>
<dbReference type="PANTHER" id="PTHR30619:SF1">
    <property type="entry name" value="RECOMBINATION PROTEIN 2"/>
    <property type="match status" value="1"/>
</dbReference>
<proteinExistence type="predicted"/>
<name>A0A2M7XG77_9BACT</name>
<dbReference type="CDD" id="cd07731">
    <property type="entry name" value="ComA-like_MBL-fold"/>
    <property type="match status" value="1"/>
</dbReference>
<dbReference type="SMART" id="SM00849">
    <property type="entry name" value="Lactamase_B"/>
    <property type="match status" value="1"/>
</dbReference>
<dbReference type="Pfam" id="PF00753">
    <property type="entry name" value="Lactamase_B"/>
    <property type="match status" value="1"/>
</dbReference>
<comment type="caution">
    <text evidence="3">The sequence shown here is derived from an EMBL/GenBank/DDBJ whole genome shotgun (WGS) entry which is preliminary data.</text>
</comment>
<evidence type="ECO:0000313" key="3">
    <source>
        <dbReference type="EMBL" id="PJA46871.1"/>
    </source>
</evidence>
<feature type="domain" description="Metallo-beta-lactamase" evidence="2">
    <location>
        <begin position="48"/>
        <end position="241"/>
    </location>
</feature>
<evidence type="ECO:0000313" key="4">
    <source>
        <dbReference type="Proteomes" id="UP000231263"/>
    </source>
</evidence>